<feature type="signal peptide" evidence="1">
    <location>
        <begin position="1"/>
        <end position="23"/>
    </location>
</feature>
<name>A0A1Y6D245_9GAMM</name>
<evidence type="ECO:0000313" key="2">
    <source>
        <dbReference type="EMBL" id="SMF97018.1"/>
    </source>
</evidence>
<dbReference type="RefSeq" id="WP_085215848.1">
    <property type="nucleotide sequence ID" value="NZ_FXAM01000001.1"/>
</dbReference>
<proteinExistence type="predicted"/>
<dbReference type="OrthoDB" id="5570119at2"/>
<evidence type="ECO:0000256" key="1">
    <source>
        <dbReference type="SAM" id="SignalP"/>
    </source>
</evidence>
<dbReference type="EMBL" id="FXAM01000001">
    <property type="protein sequence ID" value="SMF97018.1"/>
    <property type="molecule type" value="Genomic_DNA"/>
</dbReference>
<sequence>MSMSKRIIFLAPLFAAASIYASAAVSAVPPVDGVGKPAYVTCPVSTTGTTSTAIYHFDKVIFTIVGKLQATNTADQQALENLVANNFKKPLDIKILDNPRTVADLKGKVLTFLGADPKIPENWLSIEITDVEYAAVVCPKTP</sequence>
<accession>A0A1Y6D245</accession>
<gene>
    <name evidence="2" type="ORF">SAMN02949497_4434</name>
</gene>
<reference evidence="2 3" key="1">
    <citation type="submission" date="2016-12" db="EMBL/GenBank/DDBJ databases">
        <authorList>
            <person name="Song W.-J."/>
            <person name="Kurnit D.M."/>
        </authorList>
    </citation>
    <scope>NUCLEOTIDE SEQUENCE [LARGE SCALE GENOMIC DNA]</scope>
    <source>
        <strain evidence="2 3">175</strain>
    </source>
</reference>
<keyword evidence="1" id="KW-0732">Signal</keyword>
<dbReference type="Proteomes" id="UP000192923">
    <property type="component" value="Unassembled WGS sequence"/>
</dbReference>
<keyword evidence="3" id="KW-1185">Reference proteome</keyword>
<evidence type="ECO:0000313" key="3">
    <source>
        <dbReference type="Proteomes" id="UP000192923"/>
    </source>
</evidence>
<dbReference type="AlphaFoldDB" id="A0A1Y6D245"/>
<organism evidence="2 3">
    <name type="scientific">Methylomagnum ishizawai</name>
    <dbReference type="NCBI Taxonomy" id="1760988"/>
    <lineage>
        <taxon>Bacteria</taxon>
        <taxon>Pseudomonadati</taxon>
        <taxon>Pseudomonadota</taxon>
        <taxon>Gammaproteobacteria</taxon>
        <taxon>Methylococcales</taxon>
        <taxon>Methylococcaceae</taxon>
        <taxon>Methylomagnum</taxon>
    </lineage>
</organism>
<feature type="chain" id="PRO_5012396242" evidence="1">
    <location>
        <begin position="24"/>
        <end position="142"/>
    </location>
</feature>
<protein>
    <submittedName>
        <fullName evidence="2">Uncharacterized protein</fullName>
    </submittedName>
</protein>